<dbReference type="EMBL" id="MFRC01000037">
    <property type="protein sequence ID" value="OGH89569.1"/>
    <property type="molecule type" value="Genomic_DNA"/>
</dbReference>
<dbReference type="Proteomes" id="UP000178490">
    <property type="component" value="Unassembled WGS sequence"/>
</dbReference>
<comment type="caution">
    <text evidence="1">The sequence shown here is derived from an EMBL/GenBank/DDBJ whole genome shotgun (WGS) entry which is preliminary data.</text>
</comment>
<gene>
    <name evidence="1" type="ORF">A2537_01670</name>
</gene>
<organism evidence="1 2">
    <name type="scientific">Candidatus Magasanikbacteria bacterium RIFOXYD2_FULL_36_9</name>
    <dbReference type="NCBI Taxonomy" id="1798707"/>
    <lineage>
        <taxon>Bacteria</taxon>
        <taxon>Candidatus Magasanikiibacteriota</taxon>
    </lineage>
</organism>
<sequence>MSAKTLSLPVAQSIVAGTTGFEFAKLELNANTSGEDVRVSSLIVSDTISGGALTNLGNLQLYSTNAAGVATQLTTSNSTATNAASTTFTLTNALVIPKGTTVTLSLRADVVTGTSGSHTFNLHSVSATGKDTGATVTATPSGAGQAMTVQSGPTVALSLLTGTNASPSVNKTVNIGTNDGTYFAFKVTPSNEAIKVRTIILSATSSAAAGIKVKDVKNIRLYRNSEATPFQTLSEMTCADATGCTATFTATDNLLSEAVSTAAPVTITVKADVGGQGEAKLGDNFKFYIRATSTDFLAVGNTSAASAVISGTPTASGLTYITPFSVKVTSEYPTAAATVGLSAGSKVAVFKVSNLGTAPITLTNVKFTDGGASTSTMTYKLWSSVDGGSNTDATVAASTTVANTVDFASITTNSLTINGGSWRFLTVKTNATAVNYDTFQMSASTLGDLKFTAADSDLGYDGNSDGSSSTGSSTGLYVDGQPTVEMITARS</sequence>
<evidence type="ECO:0000313" key="1">
    <source>
        <dbReference type="EMBL" id="OGH89569.1"/>
    </source>
</evidence>
<protein>
    <submittedName>
        <fullName evidence="1">Uncharacterized protein</fullName>
    </submittedName>
</protein>
<accession>A0A1F6P077</accession>
<proteinExistence type="predicted"/>
<name>A0A1F6P077_9BACT</name>
<dbReference type="AlphaFoldDB" id="A0A1F6P077"/>
<evidence type="ECO:0000313" key="2">
    <source>
        <dbReference type="Proteomes" id="UP000178490"/>
    </source>
</evidence>
<reference evidence="1 2" key="1">
    <citation type="journal article" date="2016" name="Nat. Commun.">
        <title>Thousands of microbial genomes shed light on interconnected biogeochemical processes in an aquifer system.</title>
        <authorList>
            <person name="Anantharaman K."/>
            <person name="Brown C.T."/>
            <person name="Hug L.A."/>
            <person name="Sharon I."/>
            <person name="Castelle C.J."/>
            <person name="Probst A.J."/>
            <person name="Thomas B.C."/>
            <person name="Singh A."/>
            <person name="Wilkins M.J."/>
            <person name="Karaoz U."/>
            <person name="Brodie E.L."/>
            <person name="Williams K.H."/>
            <person name="Hubbard S.S."/>
            <person name="Banfield J.F."/>
        </authorList>
    </citation>
    <scope>NUCLEOTIDE SEQUENCE [LARGE SCALE GENOMIC DNA]</scope>
</reference>